<accession>A0A1E3AS96</accession>
<dbReference type="Gene3D" id="1.10.10.10">
    <property type="entry name" value="Winged helix-like DNA-binding domain superfamily/Winged helix DNA-binding domain"/>
    <property type="match status" value="1"/>
</dbReference>
<dbReference type="PATRIC" id="fig|1432052.3.peg.2431"/>
<dbReference type="GO" id="GO:0000976">
    <property type="term" value="F:transcription cis-regulatory region binding"/>
    <property type="evidence" value="ECO:0007669"/>
    <property type="project" value="TreeGrafter"/>
</dbReference>
<dbReference type="Gene3D" id="3.40.190.290">
    <property type="match status" value="1"/>
</dbReference>
<dbReference type="SUPFAM" id="SSF53850">
    <property type="entry name" value="Periplasmic binding protein-like II"/>
    <property type="match status" value="1"/>
</dbReference>
<dbReference type="FunFam" id="1.10.10.10:FF:000001">
    <property type="entry name" value="LysR family transcriptional regulator"/>
    <property type="match status" value="1"/>
</dbReference>
<keyword evidence="4" id="KW-0804">Transcription</keyword>
<dbReference type="SUPFAM" id="SSF46785">
    <property type="entry name" value="Winged helix' DNA-binding domain"/>
    <property type="match status" value="1"/>
</dbReference>
<sequence length="300" mass="34092">MELKHLNTFLVLSRLKNFTKTAQYLDYAQSSVSAQIQRLEEDLHVRLFERIGKSVSLTPEGEQLVPYAQRLTEMSLNIENMYADTKNGGRLMIGASESIGIYILPGIIKQYKESHPDTDLHLDIADSSEFSALLANHSIDIAFTIDKHISDPSIVTVMEMEEPICIFAPPGHFLTQKERVEIRDFSGIPFIFTGHGCCYRGMFEREMTEHSVFPHIVLETSSIQVIKESAMSGLGLCVLPEFTVKEELESGRLVKIPYSPNCDISIQLIYHKDKWLSNNMKDFIYMSEQFFAPFPGKKTV</sequence>
<organism evidence="6 7">
    <name type="scientific">Eisenbergiella tayi</name>
    <dbReference type="NCBI Taxonomy" id="1432052"/>
    <lineage>
        <taxon>Bacteria</taxon>
        <taxon>Bacillati</taxon>
        <taxon>Bacillota</taxon>
        <taxon>Clostridia</taxon>
        <taxon>Lachnospirales</taxon>
        <taxon>Lachnospiraceae</taxon>
        <taxon>Eisenbergiella</taxon>
    </lineage>
</organism>
<keyword evidence="3" id="KW-0238">DNA-binding</keyword>
<dbReference type="InterPro" id="IPR000847">
    <property type="entry name" value="LysR_HTH_N"/>
</dbReference>
<dbReference type="PANTHER" id="PTHR30126">
    <property type="entry name" value="HTH-TYPE TRANSCRIPTIONAL REGULATOR"/>
    <property type="match status" value="1"/>
</dbReference>
<dbReference type="PANTHER" id="PTHR30126:SF100">
    <property type="entry name" value="LYSR-FAMILY TRANSCRIPTIONAL REGULATOR"/>
    <property type="match status" value="1"/>
</dbReference>
<dbReference type="GO" id="GO:0003700">
    <property type="term" value="F:DNA-binding transcription factor activity"/>
    <property type="evidence" value="ECO:0007669"/>
    <property type="project" value="InterPro"/>
</dbReference>
<protein>
    <submittedName>
        <fullName evidence="6">HTH-type transcriptional regulator YofA</fullName>
    </submittedName>
</protein>
<dbReference type="Proteomes" id="UP000095003">
    <property type="component" value="Unassembled WGS sequence"/>
</dbReference>
<evidence type="ECO:0000256" key="1">
    <source>
        <dbReference type="ARBA" id="ARBA00009437"/>
    </source>
</evidence>
<dbReference type="PROSITE" id="PS50931">
    <property type="entry name" value="HTH_LYSR"/>
    <property type="match status" value="1"/>
</dbReference>
<dbReference type="EMBL" id="MCGI01000002">
    <property type="protein sequence ID" value="ODM11588.1"/>
    <property type="molecule type" value="Genomic_DNA"/>
</dbReference>
<evidence type="ECO:0000256" key="4">
    <source>
        <dbReference type="ARBA" id="ARBA00023163"/>
    </source>
</evidence>
<dbReference type="CDD" id="cd05466">
    <property type="entry name" value="PBP2_LTTR_substrate"/>
    <property type="match status" value="1"/>
</dbReference>
<comment type="similarity">
    <text evidence="1">Belongs to the LysR transcriptional regulatory family.</text>
</comment>
<keyword evidence="2" id="KW-0805">Transcription regulation</keyword>
<feature type="domain" description="HTH lysR-type" evidence="5">
    <location>
        <begin position="1"/>
        <end position="58"/>
    </location>
</feature>
<comment type="caution">
    <text evidence="6">The sequence shown here is derived from an EMBL/GenBank/DDBJ whole genome shotgun (WGS) entry which is preliminary data.</text>
</comment>
<gene>
    <name evidence="6" type="primary">yofA</name>
    <name evidence="6" type="ORF">BEH84_02203</name>
</gene>
<dbReference type="RefSeq" id="WP_069156830.1">
    <property type="nucleotide sequence ID" value="NZ_DBFYTC010000042.1"/>
</dbReference>
<dbReference type="Pfam" id="PF03466">
    <property type="entry name" value="LysR_substrate"/>
    <property type="match status" value="1"/>
</dbReference>
<evidence type="ECO:0000256" key="2">
    <source>
        <dbReference type="ARBA" id="ARBA00023015"/>
    </source>
</evidence>
<evidence type="ECO:0000259" key="5">
    <source>
        <dbReference type="PROSITE" id="PS50931"/>
    </source>
</evidence>
<reference evidence="6 7" key="1">
    <citation type="submission" date="2016-07" db="EMBL/GenBank/DDBJ databases">
        <title>Characterization of isolates of Eisenbergiella tayi derived from blood cultures, using whole genome sequencing.</title>
        <authorList>
            <person name="Burdz T."/>
            <person name="Wiebe D."/>
            <person name="Huynh C."/>
            <person name="Bernard K."/>
        </authorList>
    </citation>
    <scope>NUCLEOTIDE SEQUENCE [LARGE SCALE GENOMIC DNA]</scope>
    <source>
        <strain evidence="6 7">NML 120489</strain>
    </source>
</reference>
<dbReference type="Pfam" id="PF00126">
    <property type="entry name" value="HTH_1"/>
    <property type="match status" value="1"/>
</dbReference>
<dbReference type="PRINTS" id="PR00039">
    <property type="entry name" value="HTHLYSR"/>
</dbReference>
<evidence type="ECO:0000313" key="6">
    <source>
        <dbReference type="EMBL" id="ODM11588.1"/>
    </source>
</evidence>
<dbReference type="AlphaFoldDB" id="A0A1E3AS96"/>
<dbReference type="InterPro" id="IPR036388">
    <property type="entry name" value="WH-like_DNA-bd_sf"/>
</dbReference>
<proteinExistence type="inferred from homology"/>
<dbReference type="InterPro" id="IPR005119">
    <property type="entry name" value="LysR_subst-bd"/>
</dbReference>
<name>A0A1E3AS96_9FIRM</name>
<dbReference type="InterPro" id="IPR036390">
    <property type="entry name" value="WH_DNA-bd_sf"/>
</dbReference>
<evidence type="ECO:0000256" key="3">
    <source>
        <dbReference type="ARBA" id="ARBA00023125"/>
    </source>
</evidence>
<dbReference type="GeneID" id="93300804"/>
<evidence type="ECO:0000313" key="7">
    <source>
        <dbReference type="Proteomes" id="UP000095003"/>
    </source>
</evidence>